<dbReference type="InterPro" id="IPR045005">
    <property type="entry name" value="BPM1-6"/>
</dbReference>
<dbReference type="CDD" id="cd00121">
    <property type="entry name" value="MATH"/>
    <property type="match status" value="1"/>
</dbReference>
<organism evidence="3 4">
    <name type="scientific">Lolium multiflorum</name>
    <name type="common">Italian ryegrass</name>
    <name type="synonym">Lolium perenne subsp. multiflorum</name>
    <dbReference type="NCBI Taxonomy" id="4521"/>
    <lineage>
        <taxon>Eukaryota</taxon>
        <taxon>Viridiplantae</taxon>
        <taxon>Streptophyta</taxon>
        <taxon>Embryophyta</taxon>
        <taxon>Tracheophyta</taxon>
        <taxon>Spermatophyta</taxon>
        <taxon>Magnoliopsida</taxon>
        <taxon>Liliopsida</taxon>
        <taxon>Poales</taxon>
        <taxon>Poaceae</taxon>
        <taxon>BOP clade</taxon>
        <taxon>Pooideae</taxon>
        <taxon>Poodae</taxon>
        <taxon>Poeae</taxon>
        <taxon>Poeae Chloroplast Group 2 (Poeae type)</taxon>
        <taxon>Loliodinae</taxon>
        <taxon>Loliinae</taxon>
        <taxon>Lolium</taxon>
    </lineage>
</organism>
<dbReference type="PANTHER" id="PTHR26379:SF486">
    <property type="entry name" value="OS04G0625500 PROTEIN"/>
    <property type="match status" value="1"/>
</dbReference>
<feature type="domain" description="BTB" evidence="2">
    <location>
        <begin position="115"/>
        <end position="182"/>
    </location>
</feature>
<evidence type="ECO:0000313" key="3">
    <source>
        <dbReference type="EMBL" id="KAK1685545.1"/>
    </source>
</evidence>
<accession>A0AAD8WYL1</accession>
<evidence type="ECO:0000256" key="1">
    <source>
        <dbReference type="ARBA" id="ARBA00004906"/>
    </source>
</evidence>
<sequence>MGNSALFHGRIRSETSSTCSTEAVTAAHNFEVRDYPLLQGVGISNAVSSSVFRVGGYDWKIEFYPDGLALVNGKSRCVVTVIHQPRTVRRRKLILATQPTLRESLEHMLKAGEGEDVTFSVGDQLFNAHRCVLASRSPVFKAELIGPMKEAATRCIKVDDMEPETLEALLHFIYTDDMLDDDDDEGKTDRSQHLLVAADRYSSRTYTLRRRLRLIRCAAASFPSGALQCPPPSLHRRVRLVRCAAASFPSAALPRPPPSLHPPPSLPLRRRLLCLGCAAASAPFAALLPPFPRTCRSPRPFFDLSQSRRSTLPGSFTQRITMAGPYTIEDD</sequence>
<dbReference type="SUPFAM" id="SSF49599">
    <property type="entry name" value="TRAF domain-like"/>
    <property type="match status" value="1"/>
</dbReference>
<comment type="pathway">
    <text evidence="1">Protein modification; protein ubiquitination.</text>
</comment>
<dbReference type="Pfam" id="PF00651">
    <property type="entry name" value="BTB"/>
    <property type="match status" value="1"/>
</dbReference>
<dbReference type="Proteomes" id="UP001231189">
    <property type="component" value="Unassembled WGS sequence"/>
</dbReference>
<dbReference type="SMART" id="SM00225">
    <property type="entry name" value="BTB"/>
    <property type="match status" value="1"/>
</dbReference>
<gene>
    <name evidence="3" type="ORF">QYE76_046393</name>
</gene>
<evidence type="ECO:0000313" key="4">
    <source>
        <dbReference type="Proteomes" id="UP001231189"/>
    </source>
</evidence>
<keyword evidence="4" id="KW-1185">Reference proteome</keyword>
<dbReference type="PROSITE" id="PS50097">
    <property type="entry name" value="BTB"/>
    <property type="match status" value="1"/>
</dbReference>
<reference evidence="3" key="1">
    <citation type="submission" date="2023-07" db="EMBL/GenBank/DDBJ databases">
        <title>A chromosome-level genome assembly of Lolium multiflorum.</title>
        <authorList>
            <person name="Chen Y."/>
            <person name="Copetti D."/>
            <person name="Kolliker R."/>
            <person name="Studer B."/>
        </authorList>
    </citation>
    <scope>NUCLEOTIDE SEQUENCE</scope>
    <source>
        <strain evidence="3">02402/16</strain>
        <tissue evidence="3">Leaf</tissue>
    </source>
</reference>
<dbReference type="Gene3D" id="3.30.710.10">
    <property type="entry name" value="Potassium Channel Kv1.1, Chain A"/>
    <property type="match status" value="1"/>
</dbReference>
<dbReference type="SUPFAM" id="SSF54695">
    <property type="entry name" value="POZ domain"/>
    <property type="match status" value="1"/>
</dbReference>
<dbReference type="EMBL" id="JAUUTY010000002">
    <property type="protein sequence ID" value="KAK1685545.1"/>
    <property type="molecule type" value="Genomic_DNA"/>
</dbReference>
<evidence type="ECO:0000259" key="2">
    <source>
        <dbReference type="PROSITE" id="PS50097"/>
    </source>
</evidence>
<name>A0AAD8WYL1_LOLMU</name>
<dbReference type="InterPro" id="IPR002083">
    <property type="entry name" value="MATH/TRAF_dom"/>
</dbReference>
<proteinExistence type="predicted"/>
<protein>
    <recommendedName>
        <fullName evidence="2">BTB domain-containing protein</fullName>
    </recommendedName>
</protein>
<dbReference type="InterPro" id="IPR000210">
    <property type="entry name" value="BTB/POZ_dom"/>
</dbReference>
<dbReference type="PANTHER" id="PTHR26379">
    <property type="entry name" value="BTB/POZ AND MATH DOMAIN-CONTAINING PROTEIN 1"/>
    <property type="match status" value="1"/>
</dbReference>
<dbReference type="InterPro" id="IPR011333">
    <property type="entry name" value="SKP1/BTB/POZ_sf"/>
</dbReference>
<comment type="caution">
    <text evidence="3">The sequence shown here is derived from an EMBL/GenBank/DDBJ whole genome shotgun (WGS) entry which is preliminary data.</text>
</comment>
<dbReference type="AlphaFoldDB" id="A0AAD8WYL1"/>
<dbReference type="GO" id="GO:0016567">
    <property type="term" value="P:protein ubiquitination"/>
    <property type="evidence" value="ECO:0007669"/>
    <property type="project" value="InterPro"/>
</dbReference>